<dbReference type="Pfam" id="PF02518">
    <property type="entry name" value="HATPase_c"/>
    <property type="match status" value="1"/>
</dbReference>
<keyword evidence="8" id="KW-0902">Two-component regulatory system</keyword>
<feature type="repeat" description="TPR" evidence="9">
    <location>
        <begin position="206"/>
        <end position="239"/>
    </location>
</feature>
<evidence type="ECO:0000256" key="10">
    <source>
        <dbReference type="SAM" id="Coils"/>
    </source>
</evidence>
<comment type="catalytic activity">
    <reaction evidence="1">
        <text>ATP + protein L-histidine = ADP + protein N-phospho-L-histidine.</text>
        <dbReference type="EC" id="2.7.13.3"/>
    </reaction>
</comment>
<dbReference type="GO" id="GO:0007234">
    <property type="term" value="P:osmosensory signaling via phosphorelay pathway"/>
    <property type="evidence" value="ECO:0007669"/>
    <property type="project" value="TreeGrafter"/>
</dbReference>
<dbReference type="CDD" id="cd00082">
    <property type="entry name" value="HisKA"/>
    <property type="match status" value="1"/>
</dbReference>
<organism evidence="13 14">
    <name type="scientific">Fulvivirga lutea</name>
    <dbReference type="NCBI Taxonomy" id="2810512"/>
    <lineage>
        <taxon>Bacteria</taxon>
        <taxon>Pseudomonadati</taxon>
        <taxon>Bacteroidota</taxon>
        <taxon>Cytophagia</taxon>
        <taxon>Cytophagales</taxon>
        <taxon>Fulvivirgaceae</taxon>
        <taxon>Fulvivirga</taxon>
    </lineage>
</organism>
<evidence type="ECO:0000256" key="2">
    <source>
        <dbReference type="ARBA" id="ARBA00012438"/>
    </source>
</evidence>
<evidence type="ECO:0000256" key="7">
    <source>
        <dbReference type="ARBA" id="ARBA00022840"/>
    </source>
</evidence>
<evidence type="ECO:0000256" key="8">
    <source>
        <dbReference type="ARBA" id="ARBA00023012"/>
    </source>
</evidence>
<dbReference type="InterPro" id="IPR011990">
    <property type="entry name" value="TPR-like_helical_dom_sf"/>
</dbReference>
<feature type="coiled-coil region" evidence="10">
    <location>
        <begin position="422"/>
        <end position="467"/>
    </location>
</feature>
<dbReference type="Gene3D" id="1.10.287.130">
    <property type="match status" value="1"/>
</dbReference>
<dbReference type="SMART" id="SM00387">
    <property type="entry name" value="HATPase_c"/>
    <property type="match status" value="1"/>
</dbReference>
<evidence type="ECO:0000313" key="13">
    <source>
        <dbReference type="EMBL" id="QSE96967.1"/>
    </source>
</evidence>
<keyword evidence="7" id="KW-0067">ATP-binding</keyword>
<keyword evidence="6 13" id="KW-0418">Kinase</keyword>
<gene>
    <name evidence="13" type="ORF">JR347_15415</name>
</gene>
<dbReference type="InterPro" id="IPR003661">
    <property type="entry name" value="HisK_dim/P_dom"/>
</dbReference>
<dbReference type="InterPro" id="IPR003594">
    <property type="entry name" value="HATPase_dom"/>
</dbReference>
<keyword evidence="11" id="KW-0812">Transmembrane</keyword>
<keyword evidence="4" id="KW-0808">Transferase</keyword>
<dbReference type="InterPro" id="IPR005467">
    <property type="entry name" value="His_kinase_dom"/>
</dbReference>
<dbReference type="EMBL" id="CP070608">
    <property type="protein sequence ID" value="QSE96967.1"/>
    <property type="molecule type" value="Genomic_DNA"/>
</dbReference>
<keyword evidence="3" id="KW-0597">Phosphoprotein</keyword>
<dbReference type="InterPro" id="IPR050351">
    <property type="entry name" value="BphY/WalK/GraS-like"/>
</dbReference>
<dbReference type="InterPro" id="IPR004358">
    <property type="entry name" value="Sig_transdc_His_kin-like_C"/>
</dbReference>
<dbReference type="InterPro" id="IPR036890">
    <property type="entry name" value="HATPase_C_sf"/>
</dbReference>
<evidence type="ECO:0000256" key="6">
    <source>
        <dbReference type="ARBA" id="ARBA00022777"/>
    </source>
</evidence>
<keyword evidence="10" id="KW-0175">Coiled coil</keyword>
<dbReference type="AlphaFoldDB" id="A0A974WGV3"/>
<keyword evidence="14" id="KW-1185">Reference proteome</keyword>
<dbReference type="GO" id="GO:0030295">
    <property type="term" value="F:protein kinase activator activity"/>
    <property type="evidence" value="ECO:0007669"/>
    <property type="project" value="TreeGrafter"/>
</dbReference>
<keyword evidence="11" id="KW-1133">Transmembrane helix</keyword>
<dbReference type="KEGG" id="fuv:JR347_15415"/>
<dbReference type="SUPFAM" id="SSF55874">
    <property type="entry name" value="ATPase domain of HSP90 chaperone/DNA topoisomerase II/histidine kinase"/>
    <property type="match status" value="1"/>
</dbReference>
<feature type="repeat" description="TPR" evidence="9">
    <location>
        <begin position="167"/>
        <end position="200"/>
    </location>
</feature>
<dbReference type="GO" id="GO:0000156">
    <property type="term" value="F:phosphorelay response regulator activity"/>
    <property type="evidence" value="ECO:0007669"/>
    <property type="project" value="TreeGrafter"/>
</dbReference>
<dbReference type="Gene3D" id="3.30.565.10">
    <property type="entry name" value="Histidine kinase-like ATPase, C-terminal domain"/>
    <property type="match status" value="1"/>
</dbReference>
<evidence type="ECO:0000256" key="1">
    <source>
        <dbReference type="ARBA" id="ARBA00000085"/>
    </source>
</evidence>
<evidence type="ECO:0000256" key="3">
    <source>
        <dbReference type="ARBA" id="ARBA00022553"/>
    </source>
</evidence>
<reference evidence="13" key="1">
    <citation type="submission" date="2021-02" db="EMBL/GenBank/DDBJ databases">
        <title>Fulvivirga sp. S481 isolated from sea water.</title>
        <authorList>
            <person name="Bae S.S."/>
            <person name="Baek K."/>
        </authorList>
    </citation>
    <scope>NUCLEOTIDE SEQUENCE</scope>
    <source>
        <strain evidence="13">S481</strain>
    </source>
</reference>
<evidence type="ECO:0000256" key="5">
    <source>
        <dbReference type="ARBA" id="ARBA00022741"/>
    </source>
</evidence>
<evidence type="ECO:0000256" key="11">
    <source>
        <dbReference type="SAM" id="Phobius"/>
    </source>
</evidence>
<dbReference type="GO" id="GO:0005524">
    <property type="term" value="F:ATP binding"/>
    <property type="evidence" value="ECO:0007669"/>
    <property type="project" value="UniProtKB-KW"/>
</dbReference>
<dbReference type="PROSITE" id="PS50005">
    <property type="entry name" value="TPR"/>
    <property type="match status" value="2"/>
</dbReference>
<keyword evidence="5" id="KW-0547">Nucleotide-binding</keyword>
<dbReference type="Gene3D" id="1.25.40.10">
    <property type="entry name" value="Tetratricopeptide repeat domain"/>
    <property type="match status" value="2"/>
</dbReference>
<dbReference type="Pfam" id="PF13424">
    <property type="entry name" value="TPR_12"/>
    <property type="match status" value="2"/>
</dbReference>
<evidence type="ECO:0000313" key="14">
    <source>
        <dbReference type="Proteomes" id="UP000662783"/>
    </source>
</evidence>
<dbReference type="SMART" id="SM00028">
    <property type="entry name" value="TPR"/>
    <property type="match status" value="6"/>
</dbReference>
<keyword evidence="11" id="KW-0472">Membrane</keyword>
<dbReference type="RefSeq" id="WP_205721480.1">
    <property type="nucleotide sequence ID" value="NZ_CP070608.1"/>
</dbReference>
<dbReference type="InterPro" id="IPR036097">
    <property type="entry name" value="HisK_dim/P_sf"/>
</dbReference>
<feature type="domain" description="Histidine kinase" evidence="12">
    <location>
        <begin position="481"/>
        <end position="693"/>
    </location>
</feature>
<evidence type="ECO:0000256" key="9">
    <source>
        <dbReference type="PROSITE-ProRule" id="PRU00339"/>
    </source>
</evidence>
<sequence length="693" mass="79508">MARSLQVFDIISKRLFLVLLLFVPTCLFSNNKADSLLNKLNTVPVNEQPSILMDLFVSKLDNLDSALLIANRASDLAKKLGDSLNYVRAEYAIAYVNKNAGNFQEALIHYQAALKSARINGIRDREKASLNGLALTYYSISKFDLALRYHFESLKLREEEGDKEAIAIACNNIGLVYYQLNDYNKALIYFERSKQIEEEEEFSSVYGTYTNMGLTYIGLGRYQDALSYFNRTIENCSEQCSELILVEAYLGKGICLQYFKDIEKAKTSYLTALQIARKNDFRIKRASIYNNLATIYIDMEEFSKATDYLDSSHNIAVEARTPRMVQNNYREYAKISFAQKKYKEAYQYQVLYDSVSNEILNEVIAKNLLQIQVDFEERENLEIIELQNKEINRRTTLLFLAVVISVLTALVVILLYRNNNVRKRVNRRLRKANDTIEEQNRKLVDLNSELEERVKERTEELRASNAALIKSNHELDNFIYKTSHDIRGPLATLQGICNIALMDIKDTMSVDYFQKLSKTASKLNRILSKLLIVNQINNSLPTKEDFDFSQLVIDIVDENKIGYIKKEINVLIKGEEHLHVTSDPELLKIIVSNIINNAFKFHDPSEKVSSFIEISFIKNDNQLVFEVVDNGLGINDSISDQIFDIFSKTSEIQDSAGMGLYLVKLAVDKLEGEIEVTKTEQSHTKFRMTISLI</sequence>
<dbReference type="PANTHER" id="PTHR42878">
    <property type="entry name" value="TWO-COMPONENT HISTIDINE KINASE"/>
    <property type="match status" value="1"/>
</dbReference>
<dbReference type="PROSITE" id="PS50109">
    <property type="entry name" value="HIS_KIN"/>
    <property type="match status" value="1"/>
</dbReference>
<keyword evidence="9" id="KW-0802">TPR repeat</keyword>
<evidence type="ECO:0000259" key="12">
    <source>
        <dbReference type="PROSITE" id="PS50109"/>
    </source>
</evidence>
<dbReference type="PRINTS" id="PR00344">
    <property type="entry name" value="BCTRLSENSOR"/>
</dbReference>
<dbReference type="GO" id="GO:0000155">
    <property type="term" value="F:phosphorelay sensor kinase activity"/>
    <property type="evidence" value="ECO:0007669"/>
    <property type="project" value="InterPro"/>
</dbReference>
<accession>A0A974WGV3</accession>
<protein>
    <recommendedName>
        <fullName evidence="2">histidine kinase</fullName>
        <ecNumber evidence="2">2.7.13.3</ecNumber>
    </recommendedName>
</protein>
<proteinExistence type="predicted"/>
<dbReference type="SUPFAM" id="SSF48452">
    <property type="entry name" value="TPR-like"/>
    <property type="match status" value="2"/>
</dbReference>
<dbReference type="EC" id="2.7.13.3" evidence="2"/>
<dbReference type="PANTHER" id="PTHR42878:SF7">
    <property type="entry name" value="SENSOR HISTIDINE KINASE GLRK"/>
    <property type="match status" value="1"/>
</dbReference>
<dbReference type="InterPro" id="IPR019734">
    <property type="entry name" value="TPR_rpt"/>
</dbReference>
<feature type="transmembrane region" description="Helical" evidence="11">
    <location>
        <begin position="397"/>
        <end position="416"/>
    </location>
</feature>
<dbReference type="SMART" id="SM00388">
    <property type="entry name" value="HisKA"/>
    <property type="match status" value="1"/>
</dbReference>
<dbReference type="SUPFAM" id="SSF47384">
    <property type="entry name" value="Homodimeric domain of signal transducing histidine kinase"/>
    <property type="match status" value="1"/>
</dbReference>
<name>A0A974WGV3_9BACT</name>
<dbReference type="Proteomes" id="UP000662783">
    <property type="component" value="Chromosome"/>
</dbReference>
<evidence type="ECO:0000256" key="4">
    <source>
        <dbReference type="ARBA" id="ARBA00022679"/>
    </source>
</evidence>